<protein>
    <recommendedName>
        <fullName evidence="1">glutathione transferase</fullName>
        <ecNumber evidence="1">2.5.1.18</ecNumber>
    </recommendedName>
</protein>
<evidence type="ECO:0000313" key="6">
    <source>
        <dbReference type="Proteomes" id="UP000288805"/>
    </source>
</evidence>
<dbReference type="Gene3D" id="1.20.1050.10">
    <property type="match status" value="2"/>
</dbReference>
<dbReference type="InterPro" id="IPR004045">
    <property type="entry name" value="Glutathione_S-Trfase_N"/>
</dbReference>
<dbReference type="SFLD" id="SFLDG01152">
    <property type="entry name" value="Main.3:_Omega-_and_Tau-like"/>
    <property type="match status" value="1"/>
</dbReference>
<reference evidence="5 6" key="1">
    <citation type="journal article" date="2018" name="PLoS Genet.">
        <title>Population sequencing reveals clonal diversity and ancestral inbreeding in the grapevine cultivar Chardonnay.</title>
        <authorList>
            <person name="Roach M.J."/>
            <person name="Johnson D.L."/>
            <person name="Bohlmann J."/>
            <person name="van Vuuren H.J."/>
            <person name="Jones S.J."/>
            <person name="Pretorius I.S."/>
            <person name="Schmidt S.A."/>
            <person name="Borneman A.R."/>
        </authorList>
    </citation>
    <scope>NUCLEOTIDE SEQUENCE [LARGE SCALE GENOMIC DNA]</scope>
    <source>
        <strain evidence="6">cv. Chardonnay</strain>
        <tissue evidence="5">Leaf</tissue>
    </source>
</reference>
<dbReference type="SFLD" id="SFLDS00019">
    <property type="entry name" value="Glutathione_Transferase_(cytos"/>
    <property type="match status" value="1"/>
</dbReference>
<name>A0A438D1R7_VITVI</name>
<dbReference type="InterPro" id="IPR036249">
    <property type="entry name" value="Thioredoxin-like_sf"/>
</dbReference>
<evidence type="ECO:0000256" key="3">
    <source>
        <dbReference type="ARBA" id="ARBA00047960"/>
    </source>
</evidence>
<dbReference type="SFLD" id="SFLDG00358">
    <property type="entry name" value="Main_(cytGST)"/>
    <property type="match status" value="1"/>
</dbReference>
<dbReference type="FunFam" id="3.40.30.10:FF:000014">
    <property type="entry name" value="Tau class glutathione S-transferase"/>
    <property type="match status" value="1"/>
</dbReference>
<dbReference type="CDD" id="cd03058">
    <property type="entry name" value="GST_N_Tau"/>
    <property type="match status" value="1"/>
</dbReference>
<dbReference type="PANTHER" id="PTHR11260">
    <property type="entry name" value="GLUTATHIONE S-TRANSFERASE, GST, SUPERFAMILY, GST DOMAIN CONTAINING"/>
    <property type="match status" value="1"/>
</dbReference>
<dbReference type="InterPro" id="IPR040079">
    <property type="entry name" value="Glutathione_S-Trfase"/>
</dbReference>
<dbReference type="Proteomes" id="UP000288805">
    <property type="component" value="Unassembled WGS sequence"/>
</dbReference>
<dbReference type="InterPro" id="IPR036282">
    <property type="entry name" value="Glutathione-S-Trfase_C_sf"/>
</dbReference>
<comment type="catalytic activity">
    <reaction evidence="3">
        <text>RX + glutathione = an S-substituted glutathione + a halide anion + H(+)</text>
        <dbReference type="Rhea" id="RHEA:16437"/>
        <dbReference type="ChEBI" id="CHEBI:15378"/>
        <dbReference type="ChEBI" id="CHEBI:16042"/>
        <dbReference type="ChEBI" id="CHEBI:17792"/>
        <dbReference type="ChEBI" id="CHEBI:57925"/>
        <dbReference type="ChEBI" id="CHEBI:90779"/>
        <dbReference type="EC" id="2.5.1.18"/>
    </reaction>
</comment>
<dbReference type="AlphaFoldDB" id="A0A438D1R7"/>
<gene>
    <name evidence="5" type="primary">GSTX4_5</name>
    <name evidence="5" type="ORF">CK203_108769</name>
</gene>
<evidence type="ECO:0000259" key="4">
    <source>
        <dbReference type="PROSITE" id="PS50404"/>
    </source>
</evidence>
<dbReference type="PROSITE" id="PS50404">
    <property type="entry name" value="GST_NTER"/>
    <property type="match status" value="1"/>
</dbReference>
<evidence type="ECO:0000313" key="5">
    <source>
        <dbReference type="EMBL" id="RVW29385.1"/>
    </source>
</evidence>
<dbReference type="InterPro" id="IPR045073">
    <property type="entry name" value="Omega/Tau-like"/>
</dbReference>
<feature type="domain" description="GST N-terminal" evidence="4">
    <location>
        <begin position="3"/>
        <end position="82"/>
    </location>
</feature>
<keyword evidence="2 5" id="KW-0808">Transferase</keyword>
<sequence>MADEIILLDFWPSMFGMRVRVALAEKGLKYEYREEDLWNKSPLLLEMNPVHKKIPVLIHNGKPICESLIIVQYIDEVWCDKSPLLPSDPYQRAQARFWADYIDKKGVVQNAGFLHTFPSAIEFCGLWGSKLELLLILLAVCSTGLYSAFLIWEDMVTKGEEQETAKKKFIECLKLLEGELGEKPYFGDLWQLQHRGGVPQVDRLDQEVHGKGERVVFSGRPTQGPWLYHGDEKEVWYRVEGAHGSSREDPARSMTLSRG</sequence>
<dbReference type="PANTHER" id="PTHR11260:SF764">
    <property type="entry name" value="GLUTATHIONE TRANSFERASE"/>
    <property type="match status" value="1"/>
</dbReference>
<dbReference type="Gene3D" id="3.40.30.10">
    <property type="entry name" value="Glutaredoxin"/>
    <property type="match status" value="1"/>
</dbReference>
<dbReference type="GO" id="GO:0004364">
    <property type="term" value="F:glutathione transferase activity"/>
    <property type="evidence" value="ECO:0007669"/>
    <property type="project" value="UniProtKB-EC"/>
</dbReference>
<dbReference type="SUPFAM" id="SSF52833">
    <property type="entry name" value="Thioredoxin-like"/>
    <property type="match status" value="1"/>
</dbReference>
<comment type="caution">
    <text evidence="5">The sequence shown here is derived from an EMBL/GenBank/DDBJ whole genome shotgun (WGS) entry which is preliminary data.</text>
</comment>
<proteinExistence type="predicted"/>
<accession>A0A438D1R7</accession>
<dbReference type="SUPFAM" id="SSF47616">
    <property type="entry name" value="GST C-terminal domain-like"/>
    <property type="match status" value="1"/>
</dbReference>
<dbReference type="EC" id="2.5.1.18" evidence="1"/>
<evidence type="ECO:0000256" key="2">
    <source>
        <dbReference type="ARBA" id="ARBA00022679"/>
    </source>
</evidence>
<dbReference type="EMBL" id="QGNW01001844">
    <property type="protein sequence ID" value="RVW29385.1"/>
    <property type="molecule type" value="Genomic_DNA"/>
</dbReference>
<evidence type="ECO:0000256" key="1">
    <source>
        <dbReference type="ARBA" id="ARBA00012452"/>
    </source>
</evidence>
<organism evidence="5 6">
    <name type="scientific">Vitis vinifera</name>
    <name type="common">Grape</name>
    <dbReference type="NCBI Taxonomy" id="29760"/>
    <lineage>
        <taxon>Eukaryota</taxon>
        <taxon>Viridiplantae</taxon>
        <taxon>Streptophyta</taxon>
        <taxon>Embryophyta</taxon>
        <taxon>Tracheophyta</taxon>
        <taxon>Spermatophyta</taxon>
        <taxon>Magnoliopsida</taxon>
        <taxon>eudicotyledons</taxon>
        <taxon>Gunneridae</taxon>
        <taxon>Pentapetalae</taxon>
        <taxon>rosids</taxon>
        <taxon>Vitales</taxon>
        <taxon>Vitaceae</taxon>
        <taxon>Viteae</taxon>
        <taxon>Vitis</taxon>
    </lineage>
</organism>
<dbReference type="Pfam" id="PF02798">
    <property type="entry name" value="GST_N"/>
    <property type="match status" value="1"/>
</dbReference>